<proteinExistence type="predicted"/>
<comment type="caution">
    <text evidence="1">The sequence shown here is derived from an EMBL/GenBank/DDBJ whole genome shotgun (WGS) entry which is preliminary data.</text>
</comment>
<keyword evidence="2" id="KW-1185">Reference proteome</keyword>
<reference evidence="1 2" key="1">
    <citation type="journal article" date="2024" name="Plant J.">
        <title>Genome sequences and population genomics reveal climatic adaptation and genomic divergence between two closely related sweetgum species.</title>
        <authorList>
            <person name="Xu W.Q."/>
            <person name="Ren C.Q."/>
            <person name="Zhang X.Y."/>
            <person name="Comes H.P."/>
            <person name="Liu X.H."/>
            <person name="Li Y.G."/>
            <person name="Kettle C.J."/>
            <person name="Jalonen R."/>
            <person name="Gaisberger H."/>
            <person name="Ma Y.Z."/>
            <person name="Qiu Y.X."/>
        </authorList>
    </citation>
    <scope>NUCLEOTIDE SEQUENCE [LARGE SCALE GENOMIC DNA]</scope>
    <source>
        <strain evidence="1">Hangzhou</strain>
    </source>
</reference>
<dbReference type="Proteomes" id="UP001415857">
    <property type="component" value="Unassembled WGS sequence"/>
</dbReference>
<organism evidence="1 2">
    <name type="scientific">Liquidambar formosana</name>
    <name type="common">Formosan gum</name>
    <dbReference type="NCBI Taxonomy" id="63359"/>
    <lineage>
        <taxon>Eukaryota</taxon>
        <taxon>Viridiplantae</taxon>
        <taxon>Streptophyta</taxon>
        <taxon>Embryophyta</taxon>
        <taxon>Tracheophyta</taxon>
        <taxon>Spermatophyta</taxon>
        <taxon>Magnoliopsida</taxon>
        <taxon>eudicotyledons</taxon>
        <taxon>Gunneridae</taxon>
        <taxon>Pentapetalae</taxon>
        <taxon>Saxifragales</taxon>
        <taxon>Altingiaceae</taxon>
        <taxon>Liquidambar</taxon>
    </lineage>
</organism>
<protein>
    <submittedName>
        <fullName evidence="1">Uncharacterized protein</fullName>
    </submittedName>
</protein>
<evidence type="ECO:0000313" key="2">
    <source>
        <dbReference type="Proteomes" id="UP001415857"/>
    </source>
</evidence>
<name>A0AAP0R4V5_LIQFO</name>
<accession>A0AAP0R4V5</accession>
<sequence>MLGDVKSQEHTLVQESGHSIHKPCLALHKECEHEYVSDMHEGKTRIEKRKVTVRSSYFQHKVVNKTDCDGKNETLSIKDDVATNTCENTIPENASFGEMYFKGTLMKRKVASINNVQTANVDSRYKRANASLPNKGDSASTLDDTLTETKTEEGKFGCNISHIDQYSDIAEKSMKNFVSVISTFRCSSSGSRASGLRAPLKDVQNTCTNRSTVGMDLSKFAYAPNKQRAASAYRRG</sequence>
<evidence type="ECO:0000313" key="1">
    <source>
        <dbReference type="EMBL" id="KAK9267988.1"/>
    </source>
</evidence>
<dbReference type="EMBL" id="JBBPBK010000016">
    <property type="protein sequence ID" value="KAK9267988.1"/>
    <property type="molecule type" value="Genomic_DNA"/>
</dbReference>
<dbReference type="AlphaFoldDB" id="A0AAP0R4V5"/>
<gene>
    <name evidence="1" type="ORF">L1049_010426</name>
</gene>